<sequence>MFSCSFETYGLNSTTLSLPMCEYSTLCYFNCTKTEKDIPYQTLRRLLGIASLSSLLGTTESSGHALSRVCELKCKNCPQLQFCTGEVVKDHCGCCQMCSSDLYQPHVRLTPLPNKNNACEKVKCPKFKTWFLQLDAIFQARHITSLQSKFASVVEKLPAKVVAEVADILTSLPIDKPYETLKQAILHRSGFSEERKIRDLLTNVSIGDSKPSQLLRRMQQLLGDNNISATVFRQMWLDKLPSDMVLGCINRRR</sequence>
<dbReference type="EMBL" id="CAHIKZ030000396">
    <property type="protein sequence ID" value="CAE1172047.1"/>
    <property type="molecule type" value="Genomic_DNA"/>
</dbReference>
<evidence type="ECO:0000313" key="2">
    <source>
        <dbReference type="EMBL" id="CAE1172047.1"/>
    </source>
</evidence>
<keyword evidence="3" id="KW-1185">Reference proteome</keyword>
<name>A0A812B2W1_ACAPH</name>
<protein>
    <recommendedName>
        <fullName evidence="1">DUF7041 domain-containing protein</fullName>
    </recommendedName>
</protein>
<dbReference type="PANTHER" id="PTHR33327">
    <property type="entry name" value="ENDONUCLEASE"/>
    <property type="match status" value="1"/>
</dbReference>
<evidence type="ECO:0000259" key="1">
    <source>
        <dbReference type="Pfam" id="PF23055"/>
    </source>
</evidence>
<dbReference type="InterPro" id="IPR055469">
    <property type="entry name" value="DUF7041"/>
</dbReference>
<organism evidence="2 3">
    <name type="scientific">Acanthosepion pharaonis</name>
    <name type="common">Pharaoh cuttlefish</name>
    <name type="synonym">Sepia pharaonis</name>
    <dbReference type="NCBI Taxonomy" id="158019"/>
    <lineage>
        <taxon>Eukaryota</taxon>
        <taxon>Metazoa</taxon>
        <taxon>Spiralia</taxon>
        <taxon>Lophotrochozoa</taxon>
        <taxon>Mollusca</taxon>
        <taxon>Cephalopoda</taxon>
        <taxon>Coleoidea</taxon>
        <taxon>Decapodiformes</taxon>
        <taxon>Sepiida</taxon>
        <taxon>Sepiina</taxon>
        <taxon>Sepiidae</taxon>
        <taxon>Acanthosepion</taxon>
    </lineage>
</organism>
<dbReference type="Proteomes" id="UP000597762">
    <property type="component" value="Unassembled WGS sequence"/>
</dbReference>
<dbReference type="Pfam" id="PF23055">
    <property type="entry name" value="DUF7041"/>
    <property type="match status" value="1"/>
</dbReference>
<dbReference type="AlphaFoldDB" id="A0A812B2W1"/>
<reference evidence="2" key="1">
    <citation type="submission" date="2021-01" db="EMBL/GenBank/DDBJ databases">
        <authorList>
            <person name="Li R."/>
            <person name="Bekaert M."/>
        </authorList>
    </citation>
    <scope>NUCLEOTIDE SEQUENCE</scope>
    <source>
        <strain evidence="2">Farmed</strain>
    </source>
</reference>
<evidence type="ECO:0000313" key="3">
    <source>
        <dbReference type="Proteomes" id="UP000597762"/>
    </source>
</evidence>
<dbReference type="OrthoDB" id="192611at2759"/>
<gene>
    <name evidence="2" type="ORF">SPHA_11884</name>
</gene>
<feature type="domain" description="DUF7041" evidence="1">
    <location>
        <begin position="129"/>
        <end position="202"/>
    </location>
</feature>
<dbReference type="PANTHER" id="PTHR33327:SF3">
    <property type="entry name" value="RNA-DIRECTED DNA POLYMERASE"/>
    <property type="match status" value="1"/>
</dbReference>
<comment type="caution">
    <text evidence="2">The sequence shown here is derived from an EMBL/GenBank/DDBJ whole genome shotgun (WGS) entry which is preliminary data.</text>
</comment>
<proteinExistence type="predicted"/>
<accession>A0A812B2W1</accession>